<dbReference type="GO" id="GO:0004879">
    <property type="term" value="F:nuclear receptor activity"/>
    <property type="evidence" value="ECO:0007669"/>
    <property type="project" value="InterPro"/>
</dbReference>
<dbReference type="InterPro" id="IPR016355">
    <property type="entry name" value="NR5-like"/>
</dbReference>
<keyword evidence="8" id="KW-0675">Receptor</keyword>
<dbReference type="PROSITE" id="PS51030">
    <property type="entry name" value="NUCLEAR_REC_DBD_2"/>
    <property type="match status" value="1"/>
</dbReference>
<dbReference type="Pfam" id="PF00104">
    <property type="entry name" value="Hormone_recep"/>
    <property type="match status" value="1"/>
</dbReference>
<dbReference type="PRINTS" id="PR00398">
    <property type="entry name" value="STRDHORMONER"/>
</dbReference>
<evidence type="ECO:0000313" key="14">
    <source>
        <dbReference type="Proteomes" id="UP000683360"/>
    </source>
</evidence>
<dbReference type="Proteomes" id="UP000683360">
    <property type="component" value="Unassembled WGS sequence"/>
</dbReference>
<keyword evidence="6" id="KW-0238">DNA-binding</keyword>
<dbReference type="GO" id="GO:0043565">
    <property type="term" value="F:sequence-specific DNA binding"/>
    <property type="evidence" value="ECO:0007669"/>
    <property type="project" value="InterPro"/>
</dbReference>
<name>A0A8S3PSQ9_MYTED</name>
<dbReference type="InterPro" id="IPR001628">
    <property type="entry name" value="Znf_hrmn_rcpt"/>
</dbReference>
<organism evidence="13 14">
    <name type="scientific">Mytilus edulis</name>
    <name type="common">Blue mussel</name>
    <dbReference type="NCBI Taxonomy" id="6550"/>
    <lineage>
        <taxon>Eukaryota</taxon>
        <taxon>Metazoa</taxon>
        <taxon>Spiralia</taxon>
        <taxon>Lophotrochozoa</taxon>
        <taxon>Mollusca</taxon>
        <taxon>Bivalvia</taxon>
        <taxon>Autobranchia</taxon>
        <taxon>Pteriomorphia</taxon>
        <taxon>Mytilida</taxon>
        <taxon>Mytiloidea</taxon>
        <taxon>Mytilidae</taxon>
        <taxon>Mytilinae</taxon>
        <taxon>Mytilus</taxon>
    </lineage>
</organism>
<keyword evidence="7" id="KW-0804">Transcription</keyword>
<evidence type="ECO:0000313" key="13">
    <source>
        <dbReference type="EMBL" id="CAG2186579.1"/>
    </source>
</evidence>
<dbReference type="InterPro" id="IPR013088">
    <property type="entry name" value="Znf_NHR/GATA"/>
</dbReference>
<evidence type="ECO:0000256" key="6">
    <source>
        <dbReference type="ARBA" id="ARBA00023125"/>
    </source>
</evidence>
<comment type="caution">
    <text evidence="13">The sequence shown here is derived from an EMBL/GenBank/DDBJ whole genome shotgun (WGS) entry which is preliminary data.</text>
</comment>
<keyword evidence="5" id="KW-0805">Transcription regulation</keyword>
<dbReference type="Pfam" id="PF00105">
    <property type="entry name" value="zf-C4"/>
    <property type="match status" value="1"/>
</dbReference>
<proteinExistence type="predicted"/>
<feature type="domain" description="Nuclear receptor" evidence="11">
    <location>
        <begin position="341"/>
        <end position="410"/>
    </location>
</feature>
<dbReference type="InterPro" id="IPR001723">
    <property type="entry name" value="Nuclear_hrmn_rcpt"/>
</dbReference>
<evidence type="ECO:0000259" key="12">
    <source>
        <dbReference type="PROSITE" id="PS51843"/>
    </source>
</evidence>
<evidence type="ECO:0000256" key="9">
    <source>
        <dbReference type="ARBA" id="ARBA00023242"/>
    </source>
</evidence>
<gene>
    <name evidence="13" type="ORF">MEDL_2150</name>
</gene>
<dbReference type="SMART" id="SM00430">
    <property type="entry name" value="HOLI"/>
    <property type="match status" value="1"/>
</dbReference>
<evidence type="ECO:0000256" key="2">
    <source>
        <dbReference type="ARBA" id="ARBA00022723"/>
    </source>
</evidence>
<dbReference type="OrthoDB" id="5984981at2759"/>
<sequence length="673" mass="75699">MERQSMQHKATHSFTCINNILRFLTWDITQISQSETWILKRTVWMKLAADILFIALRMNMSSELGISPVLLQAISEKISSKDSKMDPTFIKQEMIDNHDNVSQNEASCDPIMNQDVSQILPDIVNSVQQRISMEGSNRTITADDIRQLISLKLAQQAQQQISQNSDGQNSFAVNQPNTTTDTSMMNFLSNVAATQTKSTAESNINNSNITNSSNVRNYENEPNVQGSSNSNQVFMCYNNNQNSNTTAPSPSNDIVVSEAGSAVNVVIDQTGQRYLMQDTDLHVDQAKVNEHLIRQARYNEKGELVISDMAVDSASEKSEGVDLSVSLESRLHTTHPTTVVTDPCPVCGDQVSGMNSYHYGNKVAKVFQLSVFQCHRNSDCDVMRGNRKKCPACRFAKCMSTGMKIEAVRLDRTRGGRSCYDGCSPHGRPNKTFLDKKMTPKPKKMQPDYMKHLQTMELKLPSGESISGSHLMNLLQKTPVKQTPVVTPVVPPVLTEIMSMESLLSEDESSSEIPEKFGEGDQNFFLTFLQIAEVRLYKLVRWARNLPQFSAISTDDQILLLQKWLAELLIFNCCMRSVESRTEIFLPLGKTVDLEKACSISEGCEDIVRRMLDLTDQLRRLNVDQYEYVAMKVLVLITPEIFLPLGKTVDLDRKYVSISEGCQDIVQPKFRFD</sequence>
<evidence type="ECO:0000256" key="10">
    <source>
        <dbReference type="SAM" id="MobiDB-lite"/>
    </source>
</evidence>
<dbReference type="Gene3D" id="1.10.565.10">
    <property type="entry name" value="Retinoid X Receptor"/>
    <property type="match status" value="1"/>
</dbReference>
<accession>A0A8S3PSQ9</accession>
<feature type="compositionally biased region" description="Low complexity" evidence="10">
    <location>
        <begin position="202"/>
        <end position="214"/>
    </location>
</feature>
<feature type="compositionally biased region" description="Polar residues" evidence="10">
    <location>
        <begin position="215"/>
        <end position="231"/>
    </location>
</feature>
<keyword evidence="9" id="KW-0539">Nucleus</keyword>
<dbReference type="InterPro" id="IPR035500">
    <property type="entry name" value="NHR-like_dom_sf"/>
</dbReference>
<evidence type="ECO:0000256" key="4">
    <source>
        <dbReference type="ARBA" id="ARBA00022833"/>
    </source>
</evidence>
<dbReference type="SUPFAM" id="SSF57716">
    <property type="entry name" value="Glucocorticoid receptor-like (DNA-binding domain)"/>
    <property type="match status" value="1"/>
</dbReference>
<dbReference type="PANTHER" id="PTHR24086">
    <property type="entry name" value="NUCLEAR RECEPTOR SUBFAMILY 5 GROUP A"/>
    <property type="match status" value="1"/>
</dbReference>
<evidence type="ECO:0000256" key="5">
    <source>
        <dbReference type="ARBA" id="ARBA00023015"/>
    </source>
</evidence>
<evidence type="ECO:0000256" key="3">
    <source>
        <dbReference type="ARBA" id="ARBA00022771"/>
    </source>
</evidence>
<dbReference type="PANTHER" id="PTHR24086:SF25">
    <property type="entry name" value="NUCLEAR HORMONE RECEPTOR FTZ-F1 BETA"/>
    <property type="match status" value="1"/>
</dbReference>
<dbReference type="EMBL" id="CAJPWZ010000141">
    <property type="protein sequence ID" value="CAG2186579.1"/>
    <property type="molecule type" value="Genomic_DNA"/>
</dbReference>
<keyword evidence="4" id="KW-0862">Zinc</keyword>
<dbReference type="SMART" id="SM00399">
    <property type="entry name" value="ZnF_C4"/>
    <property type="match status" value="1"/>
</dbReference>
<dbReference type="InterPro" id="IPR000536">
    <property type="entry name" value="Nucl_hrmn_rcpt_lig-bd"/>
</dbReference>
<feature type="region of interest" description="Disordered" evidence="10">
    <location>
        <begin position="196"/>
        <end position="231"/>
    </location>
</feature>
<comment type="subcellular location">
    <subcellularLocation>
        <location evidence="1">Nucleus</location>
    </subcellularLocation>
</comment>
<reference evidence="13" key="1">
    <citation type="submission" date="2021-03" db="EMBL/GenBank/DDBJ databases">
        <authorList>
            <person name="Bekaert M."/>
        </authorList>
    </citation>
    <scope>NUCLEOTIDE SEQUENCE</scope>
</reference>
<dbReference type="GO" id="GO:0008270">
    <property type="term" value="F:zinc ion binding"/>
    <property type="evidence" value="ECO:0007669"/>
    <property type="project" value="UniProtKB-KW"/>
</dbReference>
<keyword evidence="2" id="KW-0479">Metal-binding</keyword>
<dbReference type="SUPFAM" id="SSF48508">
    <property type="entry name" value="Nuclear receptor ligand-binding domain"/>
    <property type="match status" value="1"/>
</dbReference>
<keyword evidence="3" id="KW-0863">Zinc-finger</keyword>
<evidence type="ECO:0000256" key="7">
    <source>
        <dbReference type="ARBA" id="ARBA00023163"/>
    </source>
</evidence>
<protein>
    <submittedName>
        <fullName evidence="13">NR5A3</fullName>
    </submittedName>
</protein>
<evidence type="ECO:0000259" key="11">
    <source>
        <dbReference type="PROSITE" id="PS51030"/>
    </source>
</evidence>
<dbReference type="PROSITE" id="PS51843">
    <property type="entry name" value="NR_LBD"/>
    <property type="match status" value="1"/>
</dbReference>
<dbReference type="Gene3D" id="3.30.50.10">
    <property type="entry name" value="Erythroid Transcription Factor GATA-1, subunit A"/>
    <property type="match status" value="1"/>
</dbReference>
<dbReference type="GO" id="GO:0005634">
    <property type="term" value="C:nucleus"/>
    <property type="evidence" value="ECO:0007669"/>
    <property type="project" value="UniProtKB-SubCell"/>
</dbReference>
<keyword evidence="14" id="KW-1185">Reference proteome</keyword>
<evidence type="ECO:0000256" key="8">
    <source>
        <dbReference type="ARBA" id="ARBA00023170"/>
    </source>
</evidence>
<dbReference type="AlphaFoldDB" id="A0A8S3PSQ9"/>
<feature type="domain" description="NR LBD" evidence="12">
    <location>
        <begin position="496"/>
        <end position="673"/>
    </location>
</feature>
<evidence type="ECO:0000256" key="1">
    <source>
        <dbReference type="ARBA" id="ARBA00004123"/>
    </source>
</evidence>